<sequence>MGLDENVSADADGFEVADLFSAVAELYDEASPELLELTEEEREHAVELLSSSFGMAGTPVGSDGGAPDGDNAEHAPHEGKASRQKLWGRVSSRRAGAWRYLKRLVPRRKRLQTGHECSEQTYAEYLLLLPDDWEDPVRDASWTGFKPRFLVGVRVHLFVMCAAFGVPATYLTLTSSSLGLLVAIAYFLLWAMSAGIGGGIVFVSSFLVWFLLALCVASFTAVCTIVNKWFGLVSILVVFCLFAFGRAGKCAQVGITNFKFVALIWNFVFFGIFEFLVSGISITVPYSGLPPISEWPNDLASLAENVIAVLQERLAMLGLSDLEIFAQRTESGLEVGVLPGMWMISKFLWSTSSALVKSSSSILIAVLVGASLYFAAAMVPPHMLYRGEARHLLGRLQYTLARMCAELADGAKVPRKITQEVIALSNVVTDIKHKMKAATLEPTPLTPSLRHKYDSELMEASESAHSIIIQMSTWALCRHELGLGIENDDVWVEFQQPVFDASRALLEHCAQTSAITPYSWHKTRARVEAKLAAFDDLETALLDSFSTLDWAPYMQNASTDSQRAAINARQCLLHDLYLSGPIRLSKAVRRLCVAELEPKSWMVVVKFLAAAALGPTLLSLKGMIGNWALALVALLRWQLRWRGPDAWFFKDEVRTGFKMALGIFILAIPATASDVYRTWTPFPLEGAVEPILNQQAATRLEMWSILQFVQCSADTFEGAVWVTLLRTCGGLTGILFAWAAGRSAQDSLVGVIAWQVLTIATFVSLQRDPGGRSRFTMNPIWGTFFRNAIVFNLVVLLNWYLTRETYTIEYYVVSRTLSVLMGGSLQVLLSLIFSIGGGWNARAYFINALEHLRDFGIGIPTFLTRDKSSDAPKTSTPAPPKKLHWAFTKVKLAVARKTAGPESSAPVGRSIALDKVIGACGAQMLLAETYMRDGVAAKPGLLIGIDARLYVSTVVFRFFLKICRDISSQVAAIDELESTSSVFHDYLERLVGALAHDMRVLRGVYLAHADYDACDRGIISSLVLSEESDMVKLDNEALDMLQALLDERAPAAELPKLSEMMTALTQACHCDHAALEEKSEPAGDPRDVCAANHDRLMRQMLVLVTLSRLVHSTRAVLRLGTLRPEIPRPLLHALLLRNARARRVPAYMSKQSSGRRTNSTARRTPAFLCERAVIGLRCQESRRIQIHCERWRALAAAMRFALRRDAQQRNARTQRSLCSGARARRRHPYYSEVGRHHLIKARMRSGFHHSVSRCLPAHARCTQPVQNGFKRTKPAQSLRHLLMNPSHFMILFQRPLNSMF</sequence>
<keyword evidence="2" id="KW-0472">Membrane</keyword>
<comment type="caution">
    <text evidence="3">The sequence shown here is derived from an EMBL/GenBank/DDBJ whole genome shotgun (WGS) entry which is preliminary data.</text>
</comment>
<organism evidence="3 4">
    <name type="scientific">Porphyridium purpureum</name>
    <name type="common">Red alga</name>
    <name type="synonym">Porphyridium cruentum</name>
    <dbReference type="NCBI Taxonomy" id="35688"/>
    <lineage>
        <taxon>Eukaryota</taxon>
        <taxon>Rhodophyta</taxon>
        <taxon>Bangiophyceae</taxon>
        <taxon>Porphyridiales</taxon>
        <taxon>Porphyridiaceae</taxon>
        <taxon>Porphyridium</taxon>
    </lineage>
</organism>
<feature type="transmembrane region" description="Helical" evidence="2">
    <location>
        <begin position="228"/>
        <end position="248"/>
    </location>
</feature>
<dbReference type="Proteomes" id="UP000324585">
    <property type="component" value="Unassembled WGS sequence"/>
</dbReference>
<protein>
    <submittedName>
        <fullName evidence="3">Uncharacterized protein</fullName>
    </submittedName>
</protein>
<feature type="transmembrane region" description="Helical" evidence="2">
    <location>
        <begin position="260"/>
        <end position="286"/>
    </location>
</feature>
<feature type="transmembrane region" description="Helical" evidence="2">
    <location>
        <begin position="813"/>
        <end position="839"/>
    </location>
</feature>
<keyword evidence="4" id="KW-1185">Reference proteome</keyword>
<feature type="transmembrane region" description="Helical" evidence="2">
    <location>
        <begin position="718"/>
        <end position="740"/>
    </location>
</feature>
<name>A0A5J4YN02_PORPP</name>
<keyword evidence="2" id="KW-0812">Transmembrane</keyword>
<feature type="compositionally biased region" description="Basic and acidic residues" evidence="1">
    <location>
        <begin position="71"/>
        <end position="81"/>
    </location>
</feature>
<feature type="transmembrane region" description="Helical" evidence="2">
    <location>
        <begin position="747"/>
        <end position="764"/>
    </location>
</feature>
<feature type="transmembrane region" description="Helical" evidence="2">
    <location>
        <begin position="149"/>
        <end position="170"/>
    </location>
</feature>
<feature type="transmembrane region" description="Helical" evidence="2">
    <location>
        <begin position="660"/>
        <end position="679"/>
    </location>
</feature>
<evidence type="ECO:0000256" key="1">
    <source>
        <dbReference type="SAM" id="MobiDB-lite"/>
    </source>
</evidence>
<feature type="transmembrane region" description="Helical" evidence="2">
    <location>
        <begin position="176"/>
        <end position="193"/>
    </location>
</feature>
<feature type="transmembrane region" description="Helical" evidence="2">
    <location>
        <begin position="624"/>
        <end position="639"/>
    </location>
</feature>
<feature type="transmembrane region" description="Helical" evidence="2">
    <location>
        <begin position="362"/>
        <end position="385"/>
    </location>
</feature>
<evidence type="ECO:0000256" key="2">
    <source>
        <dbReference type="SAM" id="Phobius"/>
    </source>
</evidence>
<accession>A0A5J4YN02</accession>
<keyword evidence="2" id="KW-1133">Transmembrane helix</keyword>
<proteinExistence type="predicted"/>
<dbReference type="OrthoDB" id="10691086at2759"/>
<feature type="region of interest" description="Disordered" evidence="1">
    <location>
        <begin position="56"/>
        <end position="85"/>
    </location>
</feature>
<dbReference type="EMBL" id="VRMN01000009">
    <property type="protein sequence ID" value="KAA8492706.1"/>
    <property type="molecule type" value="Genomic_DNA"/>
</dbReference>
<feature type="transmembrane region" description="Helical" evidence="2">
    <location>
        <begin position="200"/>
        <end position="222"/>
    </location>
</feature>
<reference evidence="4" key="1">
    <citation type="journal article" date="2019" name="Nat. Commun.">
        <title>Expansion of phycobilisome linker gene families in mesophilic red algae.</title>
        <authorList>
            <person name="Lee J."/>
            <person name="Kim D."/>
            <person name="Bhattacharya D."/>
            <person name="Yoon H.S."/>
        </authorList>
    </citation>
    <scope>NUCLEOTIDE SEQUENCE [LARGE SCALE GENOMIC DNA]</scope>
    <source>
        <strain evidence="4">CCMP 1328</strain>
    </source>
</reference>
<evidence type="ECO:0000313" key="4">
    <source>
        <dbReference type="Proteomes" id="UP000324585"/>
    </source>
</evidence>
<feature type="transmembrane region" description="Helical" evidence="2">
    <location>
        <begin position="784"/>
        <end position="801"/>
    </location>
</feature>
<gene>
    <name evidence="3" type="ORF">FVE85_8213</name>
</gene>
<evidence type="ECO:0000313" key="3">
    <source>
        <dbReference type="EMBL" id="KAA8492706.1"/>
    </source>
</evidence>